<protein>
    <submittedName>
        <fullName evidence="1">Uncharacterized protein</fullName>
    </submittedName>
</protein>
<sequence>MKLCVYKSLLQLHCFSDGYTVTIVRSDQEHKTDFTPLAYRLSGFDHHKLADNKKSLVNQDGPQNVTSSLIQRRLHSDYCKGRRPIRNTRRTSHH</sequence>
<gene>
    <name evidence="1" type="ORF">GDO78_000318</name>
</gene>
<evidence type="ECO:0000313" key="2">
    <source>
        <dbReference type="Proteomes" id="UP000770717"/>
    </source>
</evidence>
<organism evidence="1 2">
    <name type="scientific">Eleutherodactylus coqui</name>
    <name type="common">Puerto Rican coqui</name>
    <dbReference type="NCBI Taxonomy" id="57060"/>
    <lineage>
        <taxon>Eukaryota</taxon>
        <taxon>Metazoa</taxon>
        <taxon>Chordata</taxon>
        <taxon>Craniata</taxon>
        <taxon>Vertebrata</taxon>
        <taxon>Euteleostomi</taxon>
        <taxon>Amphibia</taxon>
        <taxon>Batrachia</taxon>
        <taxon>Anura</taxon>
        <taxon>Neobatrachia</taxon>
        <taxon>Hyloidea</taxon>
        <taxon>Eleutherodactylidae</taxon>
        <taxon>Eleutherodactylinae</taxon>
        <taxon>Eleutherodactylus</taxon>
        <taxon>Eleutherodactylus</taxon>
    </lineage>
</organism>
<reference evidence="1" key="1">
    <citation type="thesis" date="2020" institute="ProQuest LLC" country="789 East Eisenhower Parkway, Ann Arbor, MI, USA">
        <title>Comparative Genomics and Chromosome Evolution.</title>
        <authorList>
            <person name="Mudd A.B."/>
        </authorList>
    </citation>
    <scope>NUCLEOTIDE SEQUENCE</scope>
    <source>
        <strain evidence="1">HN-11 Male</strain>
        <tissue evidence="1">Kidney and liver</tissue>
    </source>
</reference>
<comment type="caution">
    <text evidence="1">The sequence shown here is derived from an EMBL/GenBank/DDBJ whole genome shotgun (WGS) entry which is preliminary data.</text>
</comment>
<name>A0A8J6FS01_ELECQ</name>
<dbReference type="AlphaFoldDB" id="A0A8J6FS01"/>
<dbReference type="Proteomes" id="UP000770717">
    <property type="component" value="Unassembled WGS sequence"/>
</dbReference>
<accession>A0A8J6FS01</accession>
<dbReference type="EMBL" id="WNTK01000001">
    <property type="protein sequence ID" value="KAG9491744.1"/>
    <property type="molecule type" value="Genomic_DNA"/>
</dbReference>
<proteinExistence type="predicted"/>
<evidence type="ECO:0000313" key="1">
    <source>
        <dbReference type="EMBL" id="KAG9491744.1"/>
    </source>
</evidence>
<keyword evidence="2" id="KW-1185">Reference proteome</keyword>